<dbReference type="PANTHER" id="PTHR37540:SF5">
    <property type="entry name" value="TRANSCRIPTION FACTOR DOMAIN-CONTAINING PROTEIN"/>
    <property type="match status" value="1"/>
</dbReference>
<dbReference type="EMBL" id="FJOG01000009">
    <property type="protein sequence ID" value="CZR56876.1"/>
    <property type="molecule type" value="Genomic_DNA"/>
</dbReference>
<gene>
    <name evidence="2" type="ORF">PAC_06765</name>
</gene>
<dbReference type="STRING" id="576137.A0A1L7WVT5"/>
<proteinExistence type="predicted"/>
<sequence>MTVPTRNRPTDFLFVNKDAASKKLSKSEGGVMTVIFRHVQEHIRSEKGVKIPPQINQRSLKHAKHSPPTASSDQANATTSKPILIEPVFIPENHPNDEDSPPNSRGRGLDQTSADAPELPYFDGDDKQLAEWHGRENVSPNSGEGLFSLPCFISSANKAVDPFDSVPVQITRSVHHLLMFFESMFFSNTATRPSSSNYLSASRNVIRDCIFDEVQLKCLLASIASRREIFDHQLINGGATWYIQQAVMALQDRLRHSSVIDHKLMYAMIKLYVAEAYQSNAEAALTHLRGAQTAYNQIGTWHDFDTSYTPTLCASGEAFFLPRVWKTPTVFPTLADPGPAMACFSTDLVQQYVLDSMPRDSTAQKLLSELSNYPIAQGQSKTLQEIIAEILEFSSVRQAMLSREHLDLAIPVLVSQWAHLRRFALVFRLMSVPILNNDFLHAVRVSLVLWLQMIANYSGFDQSLKIVARHLTDIVVQALLYGNAEFSEVMVWVCLIGASTGNGDTRKWFIGQLSRLSMRFDPNCSMSMDELRMFLVTKSQGCLYCELLQRQSHLDIARDVFLDRLRQGGLA</sequence>
<dbReference type="OrthoDB" id="4154542at2759"/>
<reference evidence="2 3" key="1">
    <citation type="submission" date="2016-03" db="EMBL/GenBank/DDBJ databases">
        <authorList>
            <person name="Ploux O."/>
        </authorList>
    </citation>
    <scope>NUCLEOTIDE SEQUENCE [LARGE SCALE GENOMIC DNA]</scope>
    <source>
        <strain evidence="2 3">UAMH 11012</strain>
    </source>
</reference>
<organism evidence="2 3">
    <name type="scientific">Phialocephala subalpina</name>
    <dbReference type="NCBI Taxonomy" id="576137"/>
    <lineage>
        <taxon>Eukaryota</taxon>
        <taxon>Fungi</taxon>
        <taxon>Dikarya</taxon>
        <taxon>Ascomycota</taxon>
        <taxon>Pezizomycotina</taxon>
        <taxon>Leotiomycetes</taxon>
        <taxon>Helotiales</taxon>
        <taxon>Mollisiaceae</taxon>
        <taxon>Phialocephala</taxon>
        <taxon>Phialocephala fortinii species complex</taxon>
    </lineage>
</organism>
<feature type="compositionally biased region" description="Polar residues" evidence="1">
    <location>
        <begin position="68"/>
        <end position="81"/>
    </location>
</feature>
<keyword evidence="3" id="KW-1185">Reference proteome</keyword>
<dbReference type="AlphaFoldDB" id="A0A1L7WVT5"/>
<evidence type="ECO:0000256" key="1">
    <source>
        <dbReference type="SAM" id="MobiDB-lite"/>
    </source>
</evidence>
<evidence type="ECO:0008006" key="4">
    <source>
        <dbReference type="Google" id="ProtNLM"/>
    </source>
</evidence>
<feature type="region of interest" description="Disordered" evidence="1">
    <location>
        <begin position="45"/>
        <end position="121"/>
    </location>
</feature>
<protein>
    <recommendedName>
        <fullName evidence="4">Transcription factor domain-containing protein</fullName>
    </recommendedName>
</protein>
<dbReference type="Proteomes" id="UP000184330">
    <property type="component" value="Unassembled WGS sequence"/>
</dbReference>
<evidence type="ECO:0000313" key="3">
    <source>
        <dbReference type="Proteomes" id="UP000184330"/>
    </source>
</evidence>
<dbReference type="PANTHER" id="PTHR37540">
    <property type="entry name" value="TRANSCRIPTION FACTOR (ACR-2), PUTATIVE-RELATED-RELATED"/>
    <property type="match status" value="1"/>
</dbReference>
<evidence type="ECO:0000313" key="2">
    <source>
        <dbReference type="EMBL" id="CZR56876.1"/>
    </source>
</evidence>
<accession>A0A1L7WVT5</accession>
<name>A0A1L7WVT5_9HELO</name>